<keyword evidence="9" id="KW-0456">Lyase</keyword>
<keyword evidence="3" id="KW-1003">Cell membrane</keyword>
<evidence type="ECO:0000256" key="8">
    <source>
        <dbReference type="ARBA" id="ARBA00023136"/>
    </source>
</evidence>
<dbReference type="EMBL" id="FPHJ01000049">
    <property type="protein sequence ID" value="SFV66206.1"/>
    <property type="molecule type" value="Genomic_DNA"/>
</dbReference>
<dbReference type="InterPro" id="IPR017824">
    <property type="entry name" value="Aminodeoxychorismate_lyase_IV"/>
</dbReference>
<dbReference type="GO" id="GO:0046656">
    <property type="term" value="P:folic acid biosynthetic process"/>
    <property type="evidence" value="ECO:0007669"/>
    <property type="project" value="UniProtKB-KW"/>
</dbReference>
<dbReference type="HAMAP" id="MF_02065">
    <property type="entry name" value="MltG"/>
    <property type="match status" value="1"/>
</dbReference>
<keyword evidence="8" id="KW-0472">Membrane</keyword>
<dbReference type="AlphaFoldDB" id="A0A1W1CK65"/>
<dbReference type="PANTHER" id="PTHR30518">
    <property type="entry name" value="ENDOLYTIC MUREIN TRANSGLYCOSYLASE"/>
    <property type="match status" value="1"/>
</dbReference>
<name>A0A1W1CK65_9ZZZZ</name>
<dbReference type="Gene3D" id="3.30.160.60">
    <property type="entry name" value="Classic Zinc Finger"/>
    <property type="match status" value="1"/>
</dbReference>
<comment type="catalytic activity">
    <reaction evidence="13">
        <text>4-amino-4-deoxychorismate = 4-aminobenzoate + pyruvate + H(+)</text>
        <dbReference type="Rhea" id="RHEA:16201"/>
        <dbReference type="ChEBI" id="CHEBI:15361"/>
        <dbReference type="ChEBI" id="CHEBI:15378"/>
        <dbReference type="ChEBI" id="CHEBI:17836"/>
        <dbReference type="ChEBI" id="CHEBI:58406"/>
        <dbReference type="EC" id="4.1.3.38"/>
    </reaction>
</comment>
<dbReference type="GO" id="GO:0008696">
    <property type="term" value="F:4-amino-4-deoxychorismate lyase activity"/>
    <property type="evidence" value="ECO:0007669"/>
    <property type="project" value="UniProtKB-EC"/>
</dbReference>
<dbReference type="GO" id="GO:0071555">
    <property type="term" value="P:cell wall organization"/>
    <property type="evidence" value="ECO:0007669"/>
    <property type="project" value="UniProtKB-KW"/>
</dbReference>
<sequence>MYIIGIQNSGLNNLHKKMKKVLTLINGKKKSLISVFNRGFQYGDALFETLVFENNKILFWDEHFARLTKGCNKLAIINFDEQVWLNDINIAIGRLKIKSGVIKLTLSRGITMRGYGFSSKVKPIRVVSVFSKIKTKPNVKLEICETKYGHNRKLAGIKHCNRLEQVLAKQEVKNDGIMLDYEGNVISTTTANIFIIKDNQLFTPNLNLCGINGTRRKIILDIARKHNIKTQIIELSIEDIYNADAVFITNSVFGVQGIKKIDDITYKNNELLKALQLSFNKYALKLGKEIYPIKSRCWKCYFLAVVIIGVIFRLGWFLSQPLNDDKVIEIKKRGITPIIHQLASIKPTTIEWFLILRTWGLLDTFQAGYYQISPKMNGFELLKNIVKGKEVKHRVVLTEGKTMLSYYDKLSNNKIFVADGSFEQVLSKAKIPFKFEGWLFPDSYDFVHKTKISNVFAISYQRMQTILDGLWKSRDKSLPLKNKYEAIILASLIEKETAFEPEKSKISGVFINRLEKSMKLQTDPSVIYALGDKFKPPLKRKDLRIDSPFNTYKYKGLPPMAIGSVSYSSLFSALHPDKSKYLYFVAKKDGSHYFSKTYKEHKQAIKKYLK</sequence>
<keyword evidence="6" id="KW-0289">Folate biosynthesis</keyword>
<comment type="similarity">
    <text evidence="2">Belongs to the class-IV pyridoxal-phosphate-dependent aminotransferase family.</text>
</comment>
<dbReference type="Pfam" id="PF01063">
    <property type="entry name" value="Aminotran_4"/>
    <property type="match status" value="1"/>
</dbReference>
<dbReference type="GO" id="GO:0008652">
    <property type="term" value="P:amino acid biosynthetic process"/>
    <property type="evidence" value="ECO:0007669"/>
    <property type="project" value="UniProtKB-ARBA"/>
</dbReference>
<evidence type="ECO:0000256" key="3">
    <source>
        <dbReference type="ARBA" id="ARBA00022475"/>
    </source>
</evidence>
<dbReference type="Gene3D" id="3.20.10.10">
    <property type="entry name" value="D-amino Acid Aminotransferase, subunit A, domain 2"/>
    <property type="match status" value="1"/>
</dbReference>
<evidence type="ECO:0000313" key="14">
    <source>
        <dbReference type="EMBL" id="SFV66206.1"/>
    </source>
</evidence>
<dbReference type="SUPFAM" id="SSF56752">
    <property type="entry name" value="D-aminoacid aminotransferase-like PLP-dependent enzymes"/>
    <property type="match status" value="1"/>
</dbReference>
<evidence type="ECO:0000256" key="2">
    <source>
        <dbReference type="ARBA" id="ARBA00009320"/>
    </source>
</evidence>
<evidence type="ECO:0000256" key="10">
    <source>
        <dbReference type="ARBA" id="ARBA00023316"/>
    </source>
</evidence>
<dbReference type="CDD" id="cd01559">
    <property type="entry name" value="ADCL_like"/>
    <property type="match status" value="1"/>
</dbReference>
<evidence type="ECO:0000256" key="9">
    <source>
        <dbReference type="ARBA" id="ARBA00023239"/>
    </source>
</evidence>
<comment type="pathway">
    <text evidence="11">Cofactor biosynthesis; tetrahydrofolate biosynthesis; 4-aminobenzoate from chorismate: step 2/2.</text>
</comment>
<evidence type="ECO:0000256" key="6">
    <source>
        <dbReference type="ARBA" id="ARBA00022909"/>
    </source>
</evidence>
<dbReference type="InterPro" id="IPR001544">
    <property type="entry name" value="Aminotrans_IV"/>
</dbReference>
<proteinExistence type="inferred from homology"/>
<gene>
    <name evidence="14" type="ORF">MNB_SUP05-5-610</name>
</gene>
<dbReference type="NCBIfam" id="TIGR03461">
    <property type="entry name" value="pabC_Proteo"/>
    <property type="match status" value="1"/>
</dbReference>
<dbReference type="PANTHER" id="PTHR30518:SF2">
    <property type="entry name" value="ENDOLYTIC MUREIN TRANSGLYCOSYLASE"/>
    <property type="match status" value="1"/>
</dbReference>
<dbReference type="CDD" id="cd08010">
    <property type="entry name" value="MltG_like"/>
    <property type="match status" value="1"/>
</dbReference>
<dbReference type="GO" id="GO:0030170">
    <property type="term" value="F:pyridoxal phosphate binding"/>
    <property type="evidence" value="ECO:0007669"/>
    <property type="project" value="InterPro"/>
</dbReference>
<dbReference type="InterPro" id="IPR003770">
    <property type="entry name" value="MLTG-like"/>
</dbReference>
<evidence type="ECO:0000256" key="11">
    <source>
        <dbReference type="ARBA" id="ARBA00035633"/>
    </source>
</evidence>
<evidence type="ECO:0000256" key="13">
    <source>
        <dbReference type="ARBA" id="ARBA00049529"/>
    </source>
</evidence>
<evidence type="ECO:0000256" key="7">
    <source>
        <dbReference type="ARBA" id="ARBA00022989"/>
    </source>
</evidence>
<evidence type="ECO:0000256" key="12">
    <source>
        <dbReference type="ARBA" id="ARBA00035676"/>
    </source>
</evidence>
<organism evidence="14">
    <name type="scientific">hydrothermal vent metagenome</name>
    <dbReference type="NCBI Taxonomy" id="652676"/>
    <lineage>
        <taxon>unclassified sequences</taxon>
        <taxon>metagenomes</taxon>
        <taxon>ecological metagenomes</taxon>
    </lineage>
</organism>
<protein>
    <recommendedName>
        <fullName evidence="12">aminodeoxychorismate lyase</fullName>
        <ecNumber evidence="12">4.1.3.38</ecNumber>
    </recommendedName>
</protein>
<accession>A0A1W1CK65</accession>
<reference evidence="14" key="1">
    <citation type="submission" date="2016-10" db="EMBL/GenBank/DDBJ databases">
        <authorList>
            <person name="de Groot N.N."/>
        </authorList>
    </citation>
    <scope>NUCLEOTIDE SEQUENCE</scope>
</reference>
<dbReference type="InterPro" id="IPR036038">
    <property type="entry name" value="Aminotransferase-like"/>
</dbReference>
<keyword evidence="10" id="KW-0961">Cell wall biogenesis/degradation</keyword>
<dbReference type="InterPro" id="IPR043131">
    <property type="entry name" value="BCAT-like_N"/>
</dbReference>
<dbReference type="InterPro" id="IPR043132">
    <property type="entry name" value="BCAT-like_C"/>
</dbReference>
<evidence type="ECO:0000256" key="4">
    <source>
        <dbReference type="ARBA" id="ARBA00022692"/>
    </source>
</evidence>
<dbReference type="FunFam" id="3.20.10.10:FF:000002">
    <property type="entry name" value="D-alanine aminotransferase"/>
    <property type="match status" value="1"/>
</dbReference>
<keyword evidence="5" id="KW-0663">Pyridoxal phosphate</keyword>
<dbReference type="Gene3D" id="3.30.470.10">
    <property type="match status" value="1"/>
</dbReference>
<keyword evidence="4" id="KW-0812">Transmembrane</keyword>
<dbReference type="EC" id="4.1.3.38" evidence="12"/>
<dbReference type="NCBIfam" id="TIGR00247">
    <property type="entry name" value="endolytic transglycosylase MltG"/>
    <property type="match status" value="1"/>
</dbReference>
<comment type="cofactor">
    <cofactor evidence="1">
        <name>pyridoxal 5'-phosphate</name>
        <dbReference type="ChEBI" id="CHEBI:597326"/>
    </cofactor>
</comment>
<dbReference type="Pfam" id="PF02618">
    <property type="entry name" value="YceG"/>
    <property type="match status" value="1"/>
</dbReference>
<keyword evidence="7" id="KW-1133">Transmembrane helix</keyword>
<evidence type="ECO:0000256" key="1">
    <source>
        <dbReference type="ARBA" id="ARBA00001933"/>
    </source>
</evidence>
<evidence type="ECO:0000256" key="5">
    <source>
        <dbReference type="ARBA" id="ARBA00022898"/>
    </source>
</evidence>